<gene>
    <name evidence="1" type="ORF">CK203_106028</name>
</gene>
<comment type="caution">
    <text evidence="1">The sequence shown here is derived from an EMBL/GenBank/DDBJ whole genome shotgun (WGS) entry which is preliminary data.</text>
</comment>
<organism evidence="1 2">
    <name type="scientific">Vitis vinifera</name>
    <name type="common">Grape</name>
    <dbReference type="NCBI Taxonomy" id="29760"/>
    <lineage>
        <taxon>Eukaryota</taxon>
        <taxon>Viridiplantae</taxon>
        <taxon>Streptophyta</taxon>
        <taxon>Embryophyta</taxon>
        <taxon>Tracheophyta</taxon>
        <taxon>Spermatophyta</taxon>
        <taxon>Magnoliopsida</taxon>
        <taxon>eudicotyledons</taxon>
        <taxon>Gunneridae</taxon>
        <taxon>Pentapetalae</taxon>
        <taxon>rosids</taxon>
        <taxon>Vitales</taxon>
        <taxon>Vitaceae</taxon>
        <taxon>Viteae</taxon>
        <taxon>Vitis</taxon>
    </lineage>
</organism>
<protein>
    <submittedName>
        <fullName evidence="1">Uncharacterized protein</fullName>
    </submittedName>
</protein>
<name>A0A438FGA4_VITVI</name>
<dbReference type="Proteomes" id="UP000288805">
    <property type="component" value="Unassembled WGS sequence"/>
</dbReference>
<evidence type="ECO:0000313" key="1">
    <source>
        <dbReference type="EMBL" id="RVW58996.1"/>
    </source>
</evidence>
<accession>A0A438FGA4</accession>
<dbReference type="AlphaFoldDB" id="A0A438FGA4"/>
<reference evidence="1 2" key="1">
    <citation type="journal article" date="2018" name="PLoS Genet.">
        <title>Population sequencing reveals clonal diversity and ancestral inbreeding in the grapevine cultivar Chardonnay.</title>
        <authorList>
            <person name="Roach M.J."/>
            <person name="Johnson D.L."/>
            <person name="Bohlmann J."/>
            <person name="van Vuuren H.J."/>
            <person name="Jones S.J."/>
            <person name="Pretorius I.S."/>
            <person name="Schmidt S.A."/>
            <person name="Borneman A.R."/>
        </authorList>
    </citation>
    <scope>NUCLEOTIDE SEQUENCE [LARGE SCALE GENOMIC DNA]</scope>
    <source>
        <strain evidence="2">cv. Chardonnay</strain>
        <tissue evidence="1">Leaf</tissue>
    </source>
</reference>
<sequence>MSGMGHVYSVILWPEDIDVQVMTRNKRIAQAASLVTRLFGGSDSPRSTHRNALIQALSQIRVETSTTPE</sequence>
<proteinExistence type="predicted"/>
<evidence type="ECO:0000313" key="2">
    <source>
        <dbReference type="Proteomes" id="UP000288805"/>
    </source>
</evidence>
<dbReference type="EMBL" id="QGNW01000913">
    <property type="protein sequence ID" value="RVW58996.1"/>
    <property type="molecule type" value="Genomic_DNA"/>
</dbReference>